<dbReference type="InterPro" id="IPR018060">
    <property type="entry name" value="HTH_AraC"/>
</dbReference>
<dbReference type="InterPro" id="IPR009057">
    <property type="entry name" value="Homeodomain-like_sf"/>
</dbReference>
<evidence type="ECO:0000259" key="4">
    <source>
        <dbReference type="PROSITE" id="PS01124"/>
    </source>
</evidence>
<feature type="domain" description="HTH araC/xylS-type" evidence="4">
    <location>
        <begin position="250"/>
        <end position="348"/>
    </location>
</feature>
<organism evidence="5 6">
    <name type="scientific">Alkalimarinus alittae</name>
    <dbReference type="NCBI Taxonomy" id="2961619"/>
    <lineage>
        <taxon>Bacteria</taxon>
        <taxon>Pseudomonadati</taxon>
        <taxon>Pseudomonadota</taxon>
        <taxon>Gammaproteobacteria</taxon>
        <taxon>Alteromonadales</taxon>
        <taxon>Alteromonadaceae</taxon>
        <taxon>Alkalimarinus</taxon>
    </lineage>
</organism>
<accession>A0ABY6N2F2</accession>
<reference evidence="5" key="1">
    <citation type="submission" date="2022-06" db="EMBL/GenBank/DDBJ databases">
        <title>Alkalimarinus sp. nov., isolated from gut of a Alitta virens.</title>
        <authorList>
            <person name="Yang A.I."/>
            <person name="Shin N.-R."/>
        </authorList>
    </citation>
    <scope>NUCLEOTIDE SEQUENCE</scope>
    <source>
        <strain evidence="5">A2M4</strain>
    </source>
</reference>
<evidence type="ECO:0000313" key="5">
    <source>
        <dbReference type="EMBL" id="UZE96290.1"/>
    </source>
</evidence>
<dbReference type="Proteomes" id="UP001163739">
    <property type="component" value="Chromosome"/>
</dbReference>
<keyword evidence="1" id="KW-0805">Transcription regulation</keyword>
<keyword evidence="6" id="KW-1185">Reference proteome</keyword>
<dbReference type="EMBL" id="CP100390">
    <property type="protein sequence ID" value="UZE96290.1"/>
    <property type="molecule type" value="Genomic_DNA"/>
</dbReference>
<dbReference type="SMART" id="SM00342">
    <property type="entry name" value="HTH_ARAC"/>
    <property type="match status" value="1"/>
</dbReference>
<evidence type="ECO:0000256" key="3">
    <source>
        <dbReference type="ARBA" id="ARBA00023163"/>
    </source>
</evidence>
<evidence type="ECO:0000313" key="6">
    <source>
        <dbReference type="Proteomes" id="UP001163739"/>
    </source>
</evidence>
<dbReference type="PANTHER" id="PTHR47894:SF4">
    <property type="entry name" value="HTH-TYPE TRANSCRIPTIONAL REGULATOR GADX"/>
    <property type="match status" value="1"/>
</dbReference>
<dbReference type="PROSITE" id="PS01124">
    <property type="entry name" value="HTH_ARAC_FAMILY_2"/>
    <property type="match status" value="1"/>
</dbReference>
<keyword evidence="3" id="KW-0804">Transcription</keyword>
<dbReference type="Pfam" id="PF12833">
    <property type="entry name" value="HTH_18"/>
    <property type="match status" value="1"/>
</dbReference>
<gene>
    <name evidence="5" type="ORF">NKI27_00670</name>
</gene>
<sequence length="354" mass="39186">MSHRKLNRKAACSATVNARGDVRIGAIQALPDVLAEQGCNPEQVFAQVGLDLSLFDDAENRAQIDVLGHLLAECVAQTGCEHFGLLVAGRFDLSGFGMLGDLLRNAPTLGGAMRSLVQFFHLEDRAAAPLLLTPWPDEVLLGYSIFSHSTPATDQIEEVSIAIAYRMLAELYGPGCKVSKVTFSCRRPRDIAPYRRFFQSGVSFDADVCGIVFPEHWLEKTVQGANATRYESIVRAFQREANLAPMTLADKTECILPQLILSGNASTAAITQLLAIQERTLRRKLSKEGKNLRQLINNSRSEIAKKLLHNTELSVTAIALSLHYDDPNVFSRAFHNWEGICPTEWRAQQRNHVD</sequence>
<dbReference type="Gene3D" id="1.10.10.60">
    <property type="entry name" value="Homeodomain-like"/>
    <property type="match status" value="1"/>
</dbReference>
<dbReference type="SUPFAM" id="SSF46689">
    <property type="entry name" value="Homeodomain-like"/>
    <property type="match status" value="1"/>
</dbReference>
<protein>
    <submittedName>
        <fullName evidence="5">AraC family transcriptional regulator</fullName>
    </submittedName>
</protein>
<proteinExistence type="predicted"/>
<evidence type="ECO:0000256" key="1">
    <source>
        <dbReference type="ARBA" id="ARBA00023015"/>
    </source>
</evidence>
<dbReference type="RefSeq" id="WP_265047775.1">
    <property type="nucleotide sequence ID" value="NZ_CP100390.1"/>
</dbReference>
<evidence type="ECO:0000256" key="2">
    <source>
        <dbReference type="ARBA" id="ARBA00023125"/>
    </source>
</evidence>
<dbReference type="Pfam" id="PF12625">
    <property type="entry name" value="Arabinose_bd"/>
    <property type="match status" value="1"/>
</dbReference>
<dbReference type="InterPro" id="IPR032687">
    <property type="entry name" value="AraC-type_N"/>
</dbReference>
<name>A0ABY6N2F2_9ALTE</name>
<dbReference type="PANTHER" id="PTHR47894">
    <property type="entry name" value="HTH-TYPE TRANSCRIPTIONAL REGULATOR GADX"/>
    <property type="match status" value="1"/>
</dbReference>
<keyword evidence="2" id="KW-0238">DNA-binding</keyword>